<gene>
    <name evidence="7" type="ORF">STAS_10328</name>
</gene>
<dbReference type="EMBL" id="BKCP01004849">
    <property type="protein sequence ID" value="GER34143.1"/>
    <property type="molecule type" value="Genomic_DNA"/>
</dbReference>
<keyword evidence="1" id="KW-0479">Metal-binding</keyword>
<feature type="domain" description="RanBP2-type" evidence="6">
    <location>
        <begin position="355"/>
        <end position="384"/>
    </location>
</feature>
<evidence type="ECO:0000259" key="6">
    <source>
        <dbReference type="PROSITE" id="PS50199"/>
    </source>
</evidence>
<dbReference type="GO" id="GO:0008270">
    <property type="term" value="F:zinc ion binding"/>
    <property type="evidence" value="ECO:0007669"/>
    <property type="project" value="UniProtKB-KW"/>
</dbReference>
<reference evidence="8" key="1">
    <citation type="journal article" date="2019" name="Curr. Biol.">
        <title>Genome Sequence of Striga asiatica Provides Insight into the Evolution of Plant Parasitism.</title>
        <authorList>
            <person name="Yoshida S."/>
            <person name="Kim S."/>
            <person name="Wafula E.K."/>
            <person name="Tanskanen J."/>
            <person name="Kim Y.M."/>
            <person name="Honaas L."/>
            <person name="Yang Z."/>
            <person name="Spallek T."/>
            <person name="Conn C.E."/>
            <person name="Ichihashi Y."/>
            <person name="Cheong K."/>
            <person name="Cui S."/>
            <person name="Der J.P."/>
            <person name="Gundlach H."/>
            <person name="Jiao Y."/>
            <person name="Hori C."/>
            <person name="Ishida J.K."/>
            <person name="Kasahara H."/>
            <person name="Kiba T."/>
            <person name="Kim M.S."/>
            <person name="Koo N."/>
            <person name="Laohavisit A."/>
            <person name="Lee Y.H."/>
            <person name="Lumba S."/>
            <person name="McCourt P."/>
            <person name="Mortimer J.C."/>
            <person name="Mutuku J.M."/>
            <person name="Nomura T."/>
            <person name="Sasaki-Sekimoto Y."/>
            <person name="Seto Y."/>
            <person name="Wang Y."/>
            <person name="Wakatake T."/>
            <person name="Sakakibara H."/>
            <person name="Demura T."/>
            <person name="Yamaguchi S."/>
            <person name="Yoneyama K."/>
            <person name="Manabe R.I."/>
            <person name="Nelson D.C."/>
            <person name="Schulman A.H."/>
            <person name="Timko M.P."/>
            <person name="dePamphilis C.W."/>
            <person name="Choi D."/>
            <person name="Shirasu K."/>
        </authorList>
    </citation>
    <scope>NUCLEOTIDE SEQUENCE [LARGE SCALE GENOMIC DNA]</scope>
    <source>
        <strain evidence="8">cv. UVA1</strain>
    </source>
</reference>
<dbReference type="GO" id="GO:0005737">
    <property type="term" value="C:cytoplasm"/>
    <property type="evidence" value="ECO:0007669"/>
    <property type="project" value="TreeGrafter"/>
</dbReference>
<dbReference type="GO" id="GO:0003729">
    <property type="term" value="F:mRNA binding"/>
    <property type="evidence" value="ECO:0007669"/>
    <property type="project" value="TreeGrafter"/>
</dbReference>
<evidence type="ECO:0000256" key="2">
    <source>
        <dbReference type="ARBA" id="ARBA00022771"/>
    </source>
</evidence>
<dbReference type="Gene3D" id="4.10.1060.10">
    <property type="entry name" value="Zinc finger, RanBP2-type"/>
    <property type="match status" value="3"/>
</dbReference>
<sequence length="397" mass="44229">MATSRLFTLLGPSFLRSSRSCPQVPSLNFNRSCLTPSLRFERYSSSALALDSGSSTLSDAPPPAVLAHPWPEWVNFVDRLKAKGYLTQNGAVSDHGGGGGGISDGEGLFDYTDMKLVKDACLSFGRDRYDIFKSLSSQDIQIIVEKGCPNLFRKAVNSAKRLRAYLDLDEGDVCSSCNLRGSCDRAYVILNDSEAAVPRTVDVVRILLLYALDPVVISGENKPSSPGRELLESSVKKLLSQLIELGDTHRDPDLPKPATVTSQRKKQPNDLPVNISSKHVEMKSGDWVCKKCNFLNFARNTRCRQCDLEVNKGVPNAETKMKKGDWNCPSCSFMNFASKRQCLRCQAPRPQRQLKEGDWECPDCDFMNFSRNATCKKCNHKRPVENAVDRGTWKKPY</sequence>
<evidence type="ECO:0000256" key="1">
    <source>
        <dbReference type="ARBA" id="ARBA00022723"/>
    </source>
</evidence>
<dbReference type="Proteomes" id="UP000325081">
    <property type="component" value="Unassembled WGS sequence"/>
</dbReference>
<dbReference type="InterPro" id="IPR036443">
    <property type="entry name" value="Znf_RanBP2_sf"/>
</dbReference>
<accession>A0A5A7PMN0</accession>
<dbReference type="SMART" id="SM00547">
    <property type="entry name" value="ZnF_RBZ"/>
    <property type="match status" value="3"/>
</dbReference>
<feature type="domain" description="RanBP2-type" evidence="6">
    <location>
        <begin position="322"/>
        <end position="351"/>
    </location>
</feature>
<keyword evidence="3" id="KW-0862">Zinc</keyword>
<dbReference type="SUPFAM" id="SSF90209">
    <property type="entry name" value="Ran binding protein zinc finger-like"/>
    <property type="match status" value="3"/>
</dbReference>
<name>A0A5A7PMN0_STRAF</name>
<evidence type="ECO:0000256" key="5">
    <source>
        <dbReference type="SAM" id="MobiDB-lite"/>
    </source>
</evidence>
<dbReference type="AlphaFoldDB" id="A0A5A7PMN0"/>
<evidence type="ECO:0000256" key="4">
    <source>
        <dbReference type="PROSITE-ProRule" id="PRU00322"/>
    </source>
</evidence>
<feature type="region of interest" description="Disordered" evidence="5">
    <location>
        <begin position="247"/>
        <end position="272"/>
    </location>
</feature>
<organism evidence="7 8">
    <name type="scientific">Striga asiatica</name>
    <name type="common">Asiatic witchweed</name>
    <name type="synonym">Buchnera asiatica</name>
    <dbReference type="NCBI Taxonomy" id="4170"/>
    <lineage>
        <taxon>Eukaryota</taxon>
        <taxon>Viridiplantae</taxon>
        <taxon>Streptophyta</taxon>
        <taxon>Embryophyta</taxon>
        <taxon>Tracheophyta</taxon>
        <taxon>Spermatophyta</taxon>
        <taxon>Magnoliopsida</taxon>
        <taxon>eudicotyledons</taxon>
        <taxon>Gunneridae</taxon>
        <taxon>Pentapetalae</taxon>
        <taxon>asterids</taxon>
        <taxon>lamiids</taxon>
        <taxon>Lamiales</taxon>
        <taxon>Orobanchaceae</taxon>
        <taxon>Buchnereae</taxon>
        <taxon>Striga</taxon>
    </lineage>
</organism>
<dbReference type="PANTHER" id="PTHR23111:SF40">
    <property type="entry name" value="RNA-BINDING PROTEIN INVOLVED IN HETEROCHROMATIN ASSEMBLY-RELATED"/>
    <property type="match status" value="1"/>
</dbReference>
<dbReference type="Pfam" id="PF00641">
    <property type="entry name" value="Zn_ribbon_RanBP"/>
    <property type="match status" value="3"/>
</dbReference>
<dbReference type="InterPro" id="IPR001876">
    <property type="entry name" value="Znf_RanBP2"/>
</dbReference>
<dbReference type="PANTHER" id="PTHR23111">
    <property type="entry name" value="ZINC FINGER PROTEIN"/>
    <property type="match status" value="1"/>
</dbReference>
<dbReference type="PROSITE" id="PS50199">
    <property type="entry name" value="ZF_RANBP2_2"/>
    <property type="match status" value="3"/>
</dbReference>
<comment type="caution">
    <text evidence="7">The sequence shown here is derived from an EMBL/GenBank/DDBJ whole genome shotgun (WGS) entry which is preliminary data.</text>
</comment>
<evidence type="ECO:0000256" key="3">
    <source>
        <dbReference type="ARBA" id="ARBA00022833"/>
    </source>
</evidence>
<keyword evidence="8" id="KW-1185">Reference proteome</keyword>
<dbReference type="OrthoDB" id="448399at2759"/>
<proteinExistence type="predicted"/>
<evidence type="ECO:0000313" key="8">
    <source>
        <dbReference type="Proteomes" id="UP000325081"/>
    </source>
</evidence>
<dbReference type="PROSITE" id="PS01358">
    <property type="entry name" value="ZF_RANBP2_1"/>
    <property type="match status" value="2"/>
</dbReference>
<feature type="domain" description="RanBP2-type" evidence="6">
    <location>
        <begin position="283"/>
        <end position="306"/>
    </location>
</feature>
<evidence type="ECO:0000313" key="7">
    <source>
        <dbReference type="EMBL" id="GER34143.1"/>
    </source>
</evidence>
<protein>
    <submittedName>
        <fullName evidence="7">Zinc finger (Ran-binding) family protein</fullName>
    </submittedName>
</protein>
<keyword evidence="2 4" id="KW-0863">Zinc-finger</keyword>